<dbReference type="Gene3D" id="3.20.20.140">
    <property type="entry name" value="Metal-dependent hydrolases"/>
    <property type="match status" value="1"/>
</dbReference>
<proteinExistence type="predicted"/>
<dbReference type="CDD" id="cd01310">
    <property type="entry name" value="TatD_DNAse"/>
    <property type="match status" value="1"/>
</dbReference>
<evidence type="ECO:0000256" key="1">
    <source>
        <dbReference type="ARBA" id="ARBA00022801"/>
    </source>
</evidence>
<dbReference type="InterPro" id="IPR001130">
    <property type="entry name" value="TatD-like"/>
</dbReference>
<dbReference type="GO" id="GO:0016788">
    <property type="term" value="F:hydrolase activity, acting on ester bonds"/>
    <property type="evidence" value="ECO:0007669"/>
    <property type="project" value="InterPro"/>
</dbReference>
<feature type="non-terminal residue" evidence="3">
    <location>
        <position position="1"/>
    </location>
</feature>
<dbReference type="GO" id="GO:0046872">
    <property type="term" value="F:metal ion binding"/>
    <property type="evidence" value="ECO:0007669"/>
    <property type="project" value="UniProtKB-KW"/>
</dbReference>
<gene>
    <name evidence="3" type="ORF">P167DRAFT_490159</name>
</gene>
<reference evidence="3 4" key="1">
    <citation type="journal article" date="2018" name="Nat. Ecol. Evol.">
        <title>Pezizomycetes genomes reveal the molecular basis of ectomycorrhizal truffle lifestyle.</title>
        <authorList>
            <person name="Murat C."/>
            <person name="Payen T."/>
            <person name="Noel B."/>
            <person name="Kuo A."/>
            <person name="Morin E."/>
            <person name="Chen J."/>
            <person name="Kohler A."/>
            <person name="Krizsan K."/>
            <person name="Balestrini R."/>
            <person name="Da Silva C."/>
            <person name="Montanini B."/>
            <person name="Hainaut M."/>
            <person name="Levati E."/>
            <person name="Barry K.W."/>
            <person name="Belfiori B."/>
            <person name="Cichocki N."/>
            <person name="Clum A."/>
            <person name="Dockter R.B."/>
            <person name="Fauchery L."/>
            <person name="Guy J."/>
            <person name="Iotti M."/>
            <person name="Le Tacon F."/>
            <person name="Lindquist E.A."/>
            <person name="Lipzen A."/>
            <person name="Malagnac F."/>
            <person name="Mello A."/>
            <person name="Molinier V."/>
            <person name="Miyauchi S."/>
            <person name="Poulain J."/>
            <person name="Riccioni C."/>
            <person name="Rubini A."/>
            <person name="Sitrit Y."/>
            <person name="Splivallo R."/>
            <person name="Traeger S."/>
            <person name="Wang M."/>
            <person name="Zifcakova L."/>
            <person name="Wipf D."/>
            <person name="Zambonelli A."/>
            <person name="Paolocci F."/>
            <person name="Nowrousian M."/>
            <person name="Ottonello S."/>
            <person name="Baldrian P."/>
            <person name="Spatafora J.W."/>
            <person name="Henrissat B."/>
            <person name="Nagy L.G."/>
            <person name="Aury J.M."/>
            <person name="Wincker P."/>
            <person name="Grigoriev I.V."/>
            <person name="Bonfante P."/>
            <person name="Martin F.M."/>
        </authorList>
    </citation>
    <scope>NUCLEOTIDE SEQUENCE [LARGE SCALE GENOMIC DNA]</scope>
    <source>
        <strain evidence="3 4">CCBAS932</strain>
    </source>
</reference>
<feature type="binding site" evidence="2">
    <location>
        <position position="104"/>
    </location>
    <ligand>
        <name>a divalent metal cation</name>
        <dbReference type="ChEBI" id="CHEBI:60240"/>
        <label>2</label>
    </ligand>
</feature>
<protein>
    <submittedName>
        <fullName evidence="3">Metallo-dependent hydrolase</fullName>
    </submittedName>
</protein>
<evidence type="ECO:0000313" key="4">
    <source>
        <dbReference type="Proteomes" id="UP000277580"/>
    </source>
</evidence>
<dbReference type="EMBL" id="ML119139">
    <property type="protein sequence ID" value="RPB10916.1"/>
    <property type="molecule type" value="Genomic_DNA"/>
</dbReference>
<organism evidence="3 4">
    <name type="scientific">Morchella conica CCBAS932</name>
    <dbReference type="NCBI Taxonomy" id="1392247"/>
    <lineage>
        <taxon>Eukaryota</taxon>
        <taxon>Fungi</taxon>
        <taxon>Dikarya</taxon>
        <taxon>Ascomycota</taxon>
        <taxon>Pezizomycotina</taxon>
        <taxon>Pezizomycetes</taxon>
        <taxon>Pezizales</taxon>
        <taxon>Morchellaceae</taxon>
        <taxon>Morchella</taxon>
    </lineage>
</organism>
<dbReference type="OrthoDB" id="6079689at2759"/>
<dbReference type="SUPFAM" id="SSF51556">
    <property type="entry name" value="Metallo-dependent hydrolases"/>
    <property type="match status" value="1"/>
</dbReference>
<evidence type="ECO:0000256" key="2">
    <source>
        <dbReference type="PIRSR" id="PIRSR005902-1"/>
    </source>
</evidence>
<feature type="binding site" evidence="2">
    <location>
        <position position="183"/>
    </location>
    <ligand>
        <name>a divalent metal cation</name>
        <dbReference type="ChEBI" id="CHEBI:60240"/>
        <label>1</label>
    </ligand>
</feature>
<name>A0A3N4KK27_9PEZI</name>
<dbReference type="InterPro" id="IPR032466">
    <property type="entry name" value="Metal_Hydrolase"/>
</dbReference>
<feature type="binding site" evidence="2">
    <location>
        <position position="129"/>
    </location>
    <ligand>
        <name>a divalent metal cation</name>
        <dbReference type="ChEBI" id="CHEBI:60240"/>
        <label>2</label>
    </ligand>
</feature>
<dbReference type="InParanoid" id="A0A3N4KK27"/>
<dbReference type="PANTHER" id="PTHR46363:SF1">
    <property type="entry name" value="DEOXYRIBONUCLEASE TATDN2-RELATED"/>
    <property type="match status" value="1"/>
</dbReference>
<dbReference type="PIRSF" id="PIRSF005902">
    <property type="entry name" value="DNase_TatD"/>
    <property type="match status" value="1"/>
</dbReference>
<dbReference type="Pfam" id="PF01026">
    <property type="entry name" value="TatD_DNase"/>
    <property type="match status" value="1"/>
</dbReference>
<dbReference type="STRING" id="1392247.A0A3N4KK27"/>
<dbReference type="InterPro" id="IPR018228">
    <property type="entry name" value="DNase_TatD-rel_CS"/>
</dbReference>
<keyword evidence="2" id="KW-0479">Metal-binding</keyword>
<dbReference type="AlphaFoldDB" id="A0A3N4KK27"/>
<keyword evidence="4" id="KW-1185">Reference proteome</keyword>
<keyword evidence="1 3" id="KW-0378">Hydrolase</keyword>
<feature type="binding site" evidence="2">
    <location>
        <position position="67"/>
    </location>
    <ligand>
        <name>a divalent metal cation</name>
        <dbReference type="ChEBI" id="CHEBI:60240"/>
        <label>1</label>
    </ligand>
</feature>
<evidence type="ECO:0000313" key="3">
    <source>
        <dbReference type="EMBL" id="RPB10916.1"/>
    </source>
</evidence>
<accession>A0A3N4KK27</accession>
<dbReference type="Proteomes" id="UP000277580">
    <property type="component" value="Unassembled WGS sequence"/>
</dbReference>
<dbReference type="PROSITE" id="PS01090">
    <property type="entry name" value="TATD_2"/>
    <property type="match status" value="1"/>
</dbReference>
<sequence>VTAVVDIHCDLPLSNLHEHALTLEWPPHFKYYFSKGVHPHCAMDYNDEVHESLIQTMSHPSCVAWGECGLDYFKNDVSTHPTQRTVFARQLQAAVAAGKPIVIHTRSADEDTLRILREHVPRDHRMHVHCFTAGPVLAQALMAEWPNSYIGITGVVGYKGMDHVTHMLKSGEIPVGRLLLETDSPYMAPRSAYIWLRDTKPEISKKKLAVSHAGMIPFTAEHVMVHVNAGRGERGEPEMGLVEMLDVTRGNAAKMYGIDV</sequence>
<dbReference type="PANTHER" id="PTHR46363">
    <property type="entry name" value="DEOXYRIBONUCLEASE TATDN2-RELATED"/>
    <property type="match status" value="1"/>
</dbReference>